<sequence>ISKSVGIPELKAGPIPDGFAEPKTGKLPFSRGGYSSGETIMIWQDQIAVQEGTLHLTSHSWVALALPGLPNLTPPSVQ</sequence>
<dbReference type="Proteomes" id="UP001249851">
    <property type="component" value="Unassembled WGS sequence"/>
</dbReference>
<protein>
    <submittedName>
        <fullName evidence="1">Uncharacterized protein</fullName>
    </submittedName>
</protein>
<accession>A0AAD9PSM3</accession>
<reference evidence="1" key="2">
    <citation type="journal article" date="2023" name="Science">
        <title>Genomic signatures of disease resistance in endangered staghorn corals.</title>
        <authorList>
            <person name="Vollmer S.V."/>
            <person name="Selwyn J.D."/>
            <person name="Despard B.A."/>
            <person name="Roesel C.L."/>
        </authorList>
    </citation>
    <scope>NUCLEOTIDE SEQUENCE</scope>
    <source>
        <strain evidence="1">K2</strain>
    </source>
</reference>
<evidence type="ECO:0000313" key="1">
    <source>
        <dbReference type="EMBL" id="KAK2547945.1"/>
    </source>
</evidence>
<proteinExistence type="predicted"/>
<organism evidence="1 2">
    <name type="scientific">Acropora cervicornis</name>
    <name type="common">Staghorn coral</name>
    <dbReference type="NCBI Taxonomy" id="6130"/>
    <lineage>
        <taxon>Eukaryota</taxon>
        <taxon>Metazoa</taxon>
        <taxon>Cnidaria</taxon>
        <taxon>Anthozoa</taxon>
        <taxon>Hexacorallia</taxon>
        <taxon>Scleractinia</taxon>
        <taxon>Astrocoeniina</taxon>
        <taxon>Acroporidae</taxon>
        <taxon>Acropora</taxon>
    </lineage>
</organism>
<comment type="caution">
    <text evidence="1">The sequence shown here is derived from an EMBL/GenBank/DDBJ whole genome shotgun (WGS) entry which is preliminary data.</text>
</comment>
<gene>
    <name evidence="1" type="ORF">P5673_031964</name>
</gene>
<name>A0AAD9PSM3_ACRCE</name>
<dbReference type="AlphaFoldDB" id="A0AAD9PSM3"/>
<reference evidence="1" key="1">
    <citation type="journal article" date="2023" name="G3 (Bethesda)">
        <title>Whole genome assembly and annotation of the endangered Caribbean coral Acropora cervicornis.</title>
        <authorList>
            <person name="Selwyn J.D."/>
            <person name="Vollmer S.V."/>
        </authorList>
    </citation>
    <scope>NUCLEOTIDE SEQUENCE</scope>
    <source>
        <strain evidence="1">K2</strain>
    </source>
</reference>
<dbReference type="EMBL" id="JARQWQ010000161">
    <property type="protein sequence ID" value="KAK2547945.1"/>
    <property type="molecule type" value="Genomic_DNA"/>
</dbReference>
<keyword evidence="2" id="KW-1185">Reference proteome</keyword>
<feature type="non-terminal residue" evidence="1">
    <location>
        <position position="1"/>
    </location>
</feature>
<evidence type="ECO:0000313" key="2">
    <source>
        <dbReference type="Proteomes" id="UP001249851"/>
    </source>
</evidence>